<dbReference type="EMBL" id="CAJOBE010035814">
    <property type="protein sequence ID" value="CAF4308945.1"/>
    <property type="molecule type" value="Genomic_DNA"/>
</dbReference>
<comment type="caution">
    <text evidence="1">The sequence shown here is derived from an EMBL/GenBank/DDBJ whole genome shotgun (WGS) entry which is preliminary data.</text>
</comment>
<protein>
    <submittedName>
        <fullName evidence="1">Uncharacterized protein</fullName>
    </submittedName>
</protein>
<sequence>MLITTFESYRSHLNRYHHDLLNDYNIPSYYNVNGNQQSPSLLLSNANIIQDEEDQCIAVQDNSDVDELEMLERTRLSENGIDWPLFTSLIDEEDDMEQFTLNKFEKYYTRFLLDLRE</sequence>
<gene>
    <name evidence="1" type="ORF">FNK824_LOCUS40919</name>
</gene>
<dbReference type="Proteomes" id="UP000663874">
    <property type="component" value="Unassembled WGS sequence"/>
</dbReference>
<name>A0A820ICD7_9BILA</name>
<feature type="non-terminal residue" evidence="1">
    <location>
        <position position="117"/>
    </location>
</feature>
<proteinExistence type="predicted"/>
<evidence type="ECO:0000313" key="2">
    <source>
        <dbReference type="Proteomes" id="UP000663874"/>
    </source>
</evidence>
<accession>A0A820ICD7</accession>
<evidence type="ECO:0000313" key="1">
    <source>
        <dbReference type="EMBL" id="CAF4308945.1"/>
    </source>
</evidence>
<reference evidence="1" key="1">
    <citation type="submission" date="2021-02" db="EMBL/GenBank/DDBJ databases">
        <authorList>
            <person name="Nowell W R."/>
        </authorList>
    </citation>
    <scope>NUCLEOTIDE SEQUENCE</scope>
</reference>
<dbReference type="AlphaFoldDB" id="A0A820ICD7"/>
<organism evidence="1 2">
    <name type="scientific">Rotaria sordida</name>
    <dbReference type="NCBI Taxonomy" id="392033"/>
    <lineage>
        <taxon>Eukaryota</taxon>
        <taxon>Metazoa</taxon>
        <taxon>Spiralia</taxon>
        <taxon>Gnathifera</taxon>
        <taxon>Rotifera</taxon>
        <taxon>Eurotatoria</taxon>
        <taxon>Bdelloidea</taxon>
        <taxon>Philodinida</taxon>
        <taxon>Philodinidae</taxon>
        <taxon>Rotaria</taxon>
    </lineage>
</organism>